<proteinExistence type="predicted"/>
<gene>
    <name evidence="1" type="ORF">PENANT_c010G10908</name>
</gene>
<protein>
    <submittedName>
        <fullName evidence="1">Uncharacterized protein</fullName>
    </submittedName>
</protein>
<dbReference type="InterPro" id="IPR012334">
    <property type="entry name" value="Pectin_lyas_fold"/>
</dbReference>
<name>A0A1V6Q8A9_9EURO</name>
<dbReference type="AlphaFoldDB" id="A0A1V6Q8A9"/>
<organism evidence="1 2">
    <name type="scientific">Penicillium antarcticum</name>
    <dbReference type="NCBI Taxonomy" id="416450"/>
    <lineage>
        <taxon>Eukaryota</taxon>
        <taxon>Fungi</taxon>
        <taxon>Dikarya</taxon>
        <taxon>Ascomycota</taxon>
        <taxon>Pezizomycotina</taxon>
        <taxon>Eurotiomycetes</taxon>
        <taxon>Eurotiomycetidae</taxon>
        <taxon>Eurotiales</taxon>
        <taxon>Aspergillaceae</taxon>
        <taxon>Penicillium</taxon>
    </lineage>
</organism>
<reference evidence="2" key="1">
    <citation type="journal article" date="2017" name="Nat. Microbiol.">
        <title>Global analysis of biosynthetic gene clusters reveals vast potential of secondary metabolite production in Penicillium species.</title>
        <authorList>
            <person name="Nielsen J.C."/>
            <person name="Grijseels S."/>
            <person name="Prigent S."/>
            <person name="Ji B."/>
            <person name="Dainat J."/>
            <person name="Nielsen K.F."/>
            <person name="Frisvad J.C."/>
            <person name="Workman M."/>
            <person name="Nielsen J."/>
        </authorList>
    </citation>
    <scope>NUCLEOTIDE SEQUENCE [LARGE SCALE GENOMIC DNA]</scope>
    <source>
        <strain evidence="2">IBT 31811</strain>
    </source>
</reference>
<evidence type="ECO:0000313" key="2">
    <source>
        <dbReference type="Proteomes" id="UP000191672"/>
    </source>
</evidence>
<sequence length="52" mass="5649">MVEVDCSDTHLYGLSTKAAVNMVTSSQGTSMVPNKPNQSNYCSTIALFQQNH</sequence>
<dbReference type="EMBL" id="MDYN01000010">
    <property type="protein sequence ID" value="OQD85470.1"/>
    <property type="molecule type" value="Genomic_DNA"/>
</dbReference>
<keyword evidence="2" id="KW-1185">Reference proteome</keyword>
<evidence type="ECO:0000313" key="1">
    <source>
        <dbReference type="EMBL" id="OQD85470.1"/>
    </source>
</evidence>
<accession>A0A1V6Q8A9</accession>
<dbReference type="Proteomes" id="UP000191672">
    <property type="component" value="Unassembled WGS sequence"/>
</dbReference>
<comment type="caution">
    <text evidence="1">The sequence shown here is derived from an EMBL/GenBank/DDBJ whole genome shotgun (WGS) entry which is preliminary data.</text>
</comment>
<dbReference type="Gene3D" id="2.160.20.10">
    <property type="entry name" value="Single-stranded right-handed beta-helix, Pectin lyase-like"/>
    <property type="match status" value="1"/>
</dbReference>
<dbReference type="STRING" id="416450.A0A1V6Q8A9"/>